<keyword evidence="4 5" id="KW-0472">Membrane</keyword>
<sequence length="152" mass="16613">MLPSFAKFYLRLAMGISYTVFGLDRLGVWGPYGKPWVSWGDWQHFSARAHQLMFFLPYGVAETFAVVATMFEISCGILLTIGLFTRWAAFASCGLSFCFGICMAITEGITSPLGYSVFAVSAASLLLASLPGYRWSVDALLQPQVRAEGSLA</sequence>
<keyword evidence="2 5" id="KW-0812">Transmembrane</keyword>
<dbReference type="AlphaFoldDB" id="A0A8J2UGR6"/>
<dbReference type="InterPro" id="IPR032808">
    <property type="entry name" value="DoxX"/>
</dbReference>
<comment type="caution">
    <text evidence="6">The sequence shown here is derived from an EMBL/GenBank/DDBJ whole genome shotgun (WGS) entry which is preliminary data.</text>
</comment>
<feature type="transmembrane region" description="Helical" evidence="5">
    <location>
        <begin position="12"/>
        <end position="32"/>
    </location>
</feature>
<reference evidence="6" key="2">
    <citation type="submission" date="2020-09" db="EMBL/GenBank/DDBJ databases">
        <authorList>
            <person name="Sun Q."/>
            <person name="Zhou Y."/>
        </authorList>
    </citation>
    <scope>NUCLEOTIDE SEQUENCE</scope>
    <source>
        <strain evidence="6">CGMCC 1.15448</strain>
    </source>
</reference>
<dbReference type="GO" id="GO:0016020">
    <property type="term" value="C:membrane"/>
    <property type="evidence" value="ECO:0007669"/>
    <property type="project" value="UniProtKB-SubCell"/>
</dbReference>
<evidence type="ECO:0000313" key="7">
    <source>
        <dbReference type="Proteomes" id="UP000607559"/>
    </source>
</evidence>
<keyword evidence="7" id="KW-1185">Reference proteome</keyword>
<evidence type="ECO:0000256" key="2">
    <source>
        <dbReference type="ARBA" id="ARBA00022692"/>
    </source>
</evidence>
<evidence type="ECO:0000256" key="5">
    <source>
        <dbReference type="SAM" id="Phobius"/>
    </source>
</evidence>
<comment type="subcellular location">
    <subcellularLocation>
        <location evidence="1">Membrane</location>
        <topology evidence="1">Multi-pass membrane protein</topology>
    </subcellularLocation>
</comment>
<feature type="transmembrane region" description="Helical" evidence="5">
    <location>
        <begin position="52"/>
        <end position="71"/>
    </location>
</feature>
<accession>A0A8J2UGR6</accession>
<evidence type="ECO:0008006" key="8">
    <source>
        <dbReference type="Google" id="ProtNLM"/>
    </source>
</evidence>
<protein>
    <recommendedName>
        <fullName evidence="8">DoxX family protein</fullName>
    </recommendedName>
</protein>
<name>A0A8J2UGR6_9BACT</name>
<dbReference type="RefSeq" id="WP_188935700.1">
    <property type="nucleotide sequence ID" value="NZ_BMJC01000005.1"/>
</dbReference>
<feature type="transmembrane region" description="Helical" evidence="5">
    <location>
        <begin position="112"/>
        <end position="133"/>
    </location>
</feature>
<organism evidence="6 7">
    <name type="scientific">Puia dinghuensis</name>
    <dbReference type="NCBI Taxonomy" id="1792502"/>
    <lineage>
        <taxon>Bacteria</taxon>
        <taxon>Pseudomonadati</taxon>
        <taxon>Bacteroidota</taxon>
        <taxon>Chitinophagia</taxon>
        <taxon>Chitinophagales</taxon>
        <taxon>Chitinophagaceae</taxon>
        <taxon>Puia</taxon>
    </lineage>
</organism>
<evidence type="ECO:0000256" key="4">
    <source>
        <dbReference type="ARBA" id="ARBA00023136"/>
    </source>
</evidence>
<evidence type="ECO:0000313" key="6">
    <source>
        <dbReference type="EMBL" id="GGB14736.1"/>
    </source>
</evidence>
<keyword evidence="3 5" id="KW-1133">Transmembrane helix</keyword>
<dbReference type="Proteomes" id="UP000607559">
    <property type="component" value="Unassembled WGS sequence"/>
</dbReference>
<feature type="transmembrane region" description="Helical" evidence="5">
    <location>
        <begin position="83"/>
        <end position="106"/>
    </location>
</feature>
<dbReference type="EMBL" id="BMJC01000005">
    <property type="protein sequence ID" value="GGB14736.1"/>
    <property type="molecule type" value="Genomic_DNA"/>
</dbReference>
<evidence type="ECO:0000256" key="1">
    <source>
        <dbReference type="ARBA" id="ARBA00004141"/>
    </source>
</evidence>
<gene>
    <name evidence="6" type="ORF">GCM10011511_43130</name>
</gene>
<dbReference type="Pfam" id="PF07681">
    <property type="entry name" value="DoxX"/>
    <property type="match status" value="1"/>
</dbReference>
<reference evidence="6" key="1">
    <citation type="journal article" date="2014" name="Int. J. Syst. Evol. Microbiol.">
        <title>Complete genome sequence of Corynebacterium casei LMG S-19264T (=DSM 44701T), isolated from a smear-ripened cheese.</title>
        <authorList>
            <consortium name="US DOE Joint Genome Institute (JGI-PGF)"/>
            <person name="Walter F."/>
            <person name="Albersmeier A."/>
            <person name="Kalinowski J."/>
            <person name="Ruckert C."/>
        </authorList>
    </citation>
    <scope>NUCLEOTIDE SEQUENCE</scope>
    <source>
        <strain evidence="6">CGMCC 1.15448</strain>
    </source>
</reference>
<evidence type="ECO:0000256" key="3">
    <source>
        <dbReference type="ARBA" id="ARBA00022989"/>
    </source>
</evidence>
<proteinExistence type="predicted"/>